<organism evidence="8 9">
    <name type="scientific">Laodelphax striatellus</name>
    <name type="common">Small brown planthopper</name>
    <name type="synonym">Delphax striatella</name>
    <dbReference type="NCBI Taxonomy" id="195883"/>
    <lineage>
        <taxon>Eukaryota</taxon>
        <taxon>Metazoa</taxon>
        <taxon>Ecdysozoa</taxon>
        <taxon>Arthropoda</taxon>
        <taxon>Hexapoda</taxon>
        <taxon>Insecta</taxon>
        <taxon>Pterygota</taxon>
        <taxon>Neoptera</taxon>
        <taxon>Paraneoptera</taxon>
        <taxon>Hemiptera</taxon>
        <taxon>Auchenorrhyncha</taxon>
        <taxon>Fulgoroidea</taxon>
        <taxon>Delphacidae</taxon>
        <taxon>Criomorphinae</taxon>
        <taxon>Laodelphax</taxon>
    </lineage>
</organism>
<dbReference type="SUPFAM" id="SSF50494">
    <property type="entry name" value="Trypsin-like serine proteases"/>
    <property type="match status" value="1"/>
</dbReference>
<dbReference type="InterPro" id="IPR001314">
    <property type="entry name" value="Peptidase_S1A"/>
</dbReference>
<dbReference type="PANTHER" id="PTHR24276:SF94">
    <property type="entry name" value="AT20289P-RELATED"/>
    <property type="match status" value="1"/>
</dbReference>
<evidence type="ECO:0000313" key="9">
    <source>
        <dbReference type="Proteomes" id="UP000291343"/>
    </source>
</evidence>
<protein>
    <recommendedName>
        <fullName evidence="7">Peptidase S1 domain-containing protein</fullName>
    </recommendedName>
</protein>
<dbReference type="FunCoup" id="A0A482XL27">
    <property type="interactions" value="35"/>
</dbReference>
<dbReference type="EMBL" id="QKKF02005868">
    <property type="protein sequence ID" value="RZF46626.1"/>
    <property type="molecule type" value="Genomic_DNA"/>
</dbReference>
<dbReference type="STRING" id="195883.A0A482XL27"/>
<evidence type="ECO:0000256" key="2">
    <source>
        <dbReference type="ARBA" id="ARBA00022670"/>
    </source>
</evidence>
<gene>
    <name evidence="8" type="ORF">LSTR_LSTR002958</name>
</gene>
<keyword evidence="4" id="KW-0720">Serine protease</keyword>
<accession>A0A482XL27</accession>
<dbReference type="InterPro" id="IPR043504">
    <property type="entry name" value="Peptidase_S1_PA_chymotrypsin"/>
</dbReference>
<keyword evidence="5" id="KW-1015">Disulfide bond</keyword>
<feature type="signal peptide" evidence="6">
    <location>
        <begin position="1"/>
        <end position="18"/>
    </location>
</feature>
<dbReference type="InterPro" id="IPR050430">
    <property type="entry name" value="Peptidase_S1"/>
</dbReference>
<dbReference type="Proteomes" id="UP000291343">
    <property type="component" value="Unassembled WGS sequence"/>
</dbReference>
<evidence type="ECO:0000259" key="7">
    <source>
        <dbReference type="PROSITE" id="PS50240"/>
    </source>
</evidence>
<dbReference type="OrthoDB" id="9425590at2759"/>
<dbReference type="PROSITE" id="PS50240">
    <property type="entry name" value="TRYPSIN_DOM"/>
    <property type="match status" value="1"/>
</dbReference>
<evidence type="ECO:0000256" key="4">
    <source>
        <dbReference type="ARBA" id="ARBA00022825"/>
    </source>
</evidence>
<dbReference type="AlphaFoldDB" id="A0A482XL27"/>
<keyword evidence="9" id="KW-1185">Reference proteome</keyword>
<evidence type="ECO:0000313" key="8">
    <source>
        <dbReference type="EMBL" id="RZF46626.1"/>
    </source>
</evidence>
<dbReference type="Gene3D" id="2.40.10.10">
    <property type="entry name" value="Trypsin-like serine proteases"/>
    <property type="match status" value="1"/>
</dbReference>
<proteinExistence type="inferred from homology"/>
<reference evidence="8 9" key="1">
    <citation type="journal article" date="2017" name="Gigascience">
        <title>Genome sequence of the small brown planthopper, Laodelphax striatellus.</title>
        <authorList>
            <person name="Zhu J."/>
            <person name="Jiang F."/>
            <person name="Wang X."/>
            <person name="Yang P."/>
            <person name="Bao Y."/>
            <person name="Zhao W."/>
            <person name="Wang W."/>
            <person name="Lu H."/>
            <person name="Wang Q."/>
            <person name="Cui N."/>
            <person name="Li J."/>
            <person name="Chen X."/>
            <person name="Luo L."/>
            <person name="Yu J."/>
            <person name="Kang L."/>
            <person name="Cui F."/>
        </authorList>
    </citation>
    <scope>NUCLEOTIDE SEQUENCE [LARGE SCALE GENOMIC DNA]</scope>
    <source>
        <strain evidence="8">Lst14</strain>
    </source>
</reference>
<feature type="chain" id="PRO_5019731796" description="Peptidase S1 domain-containing protein" evidence="6">
    <location>
        <begin position="19"/>
        <end position="277"/>
    </location>
</feature>
<dbReference type="InterPro" id="IPR009003">
    <property type="entry name" value="Peptidase_S1_PA"/>
</dbReference>
<sequence length="277" mass="30881">MFVIKLILVIICATNSFGEITNEENDVEEYMEERILGGKLSKISKYPYTVAVFVDGHLTGAGALLNNQWVIGGGFSVSEADSADNVTVRVASNAAFKGGLEKKLKRLVIHPKQRGYDHDMALLQLKTPLKRNMRNARSIQLATKLPKSGEKTLFTGYGSRQNESTPGIQLVFDGLLKEIRLPYMTYKECAHYYNTTLAFTKNNFCAKTEYLSSPYARDFGGPLVYKKKLIGLFAGAPRCSGVIKPAVFCDVTVEHKWIKSTINKYSHGQNSEIAEYE</sequence>
<dbReference type="GO" id="GO:0004252">
    <property type="term" value="F:serine-type endopeptidase activity"/>
    <property type="evidence" value="ECO:0007669"/>
    <property type="project" value="InterPro"/>
</dbReference>
<dbReference type="InParanoid" id="A0A482XL27"/>
<dbReference type="SMART" id="SM00020">
    <property type="entry name" value="Tryp_SPc"/>
    <property type="match status" value="1"/>
</dbReference>
<feature type="domain" description="Peptidase S1" evidence="7">
    <location>
        <begin position="35"/>
        <end position="263"/>
    </location>
</feature>
<evidence type="ECO:0000256" key="6">
    <source>
        <dbReference type="SAM" id="SignalP"/>
    </source>
</evidence>
<comment type="caution">
    <text evidence="8">The sequence shown here is derived from an EMBL/GenBank/DDBJ whole genome shotgun (WGS) entry which is preliminary data.</text>
</comment>
<dbReference type="PANTHER" id="PTHR24276">
    <property type="entry name" value="POLYSERASE-RELATED"/>
    <property type="match status" value="1"/>
</dbReference>
<dbReference type="GO" id="GO:0006508">
    <property type="term" value="P:proteolysis"/>
    <property type="evidence" value="ECO:0007669"/>
    <property type="project" value="UniProtKB-KW"/>
</dbReference>
<dbReference type="PRINTS" id="PR00722">
    <property type="entry name" value="CHYMOTRYPSIN"/>
</dbReference>
<dbReference type="InterPro" id="IPR001254">
    <property type="entry name" value="Trypsin_dom"/>
</dbReference>
<evidence type="ECO:0000256" key="5">
    <source>
        <dbReference type="ARBA" id="ARBA00023157"/>
    </source>
</evidence>
<evidence type="ECO:0000256" key="3">
    <source>
        <dbReference type="ARBA" id="ARBA00022801"/>
    </source>
</evidence>
<name>A0A482XL27_LAOST</name>
<dbReference type="SMR" id="A0A482XL27"/>
<keyword evidence="3" id="KW-0378">Hydrolase</keyword>
<keyword evidence="6" id="KW-0732">Signal</keyword>
<dbReference type="Pfam" id="PF00089">
    <property type="entry name" value="Trypsin"/>
    <property type="match status" value="1"/>
</dbReference>
<evidence type="ECO:0000256" key="1">
    <source>
        <dbReference type="ARBA" id="ARBA00007664"/>
    </source>
</evidence>
<comment type="similarity">
    <text evidence="1">Belongs to the peptidase S1 family.</text>
</comment>
<keyword evidence="2" id="KW-0645">Protease</keyword>